<dbReference type="AlphaFoldDB" id="A0A382XRP6"/>
<organism evidence="2">
    <name type="scientific">marine metagenome</name>
    <dbReference type="NCBI Taxonomy" id="408172"/>
    <lineage>
        <taxon>unclassified sequences</taxon>
        <taxon>metagenomes</taxon>
        <taxon>ecological metagenomes</taxon>
    </lineage>
</organism>
<dbReference type="PANTHER" id="PTHR43283">
    <property type="entry name" value="BETA-LACTAMASE-RELATED"/>
    <property type="match status" value="1"/>
</dbReference>
<feature type="non-terminal residue" evidence="2">
    <location>
        <position position="225"/>
    </location>
</feature>
<reference evidence="2" key="1">
    <citation type="submission" date="2018-05" db="EMBL/GenBank/DDBJ databases">
        <authorList>
            <person name="Lanie J.A."/>
            <person name="Ng W.-L."/>
            <person name="Kazmierczak K.M."/>
            <person name="Andrzejewski T.M."/>
            <person name="Davidsen T.M."/>
            <person name="Wayne K.J."/>
            <person name="Tettelin H."/>
            <person name="Glass J.I."/>
            <person name="Rusch D."/>
            <person name="Podicherti R."/>
            <person name="Tsui H.-C.T."/>
            <person name="Winkler M.E."/>
        </authorList>
    </citation>
    <scope>NUCLEOTIDE SEQUENCE</scope>
</reference>
<feature type="domain" description="Beta-lactamase-related" evidence="1">
    <location>
        <begin position="29"/>
        <end position="224"/>
    </location>
</feature>
<proteinExistence type="predicted"/>
<sequence>MKKLLIVGAVFLAAISGIAKESPKPSAVRERMQAFTDQHVISGSVTIVATKDKVLQLETVGYADLSKRERMRSDHMFWIASMTKPMAGVCVLMLQDEGKLSVDDSVEKYLREFKGQWMVKSRSKGKLTLEHSPRPITIHDLLTHTSGLANVSSPRGDSTLAELTMAASKTPLNFLPGSRWQYSNTGINTLGRIVEVVSGRSFADFLEERVLLPCGMKDTTFWPSE</sequence>
<dbReference type="Gene3D" id="3.40.710.10">
    <property type="entry name" value="DD-peptidase/beta-lactamase superfamily"/>
    <property type="match status" value="1"/>
</dbReference>
<dbReference type="Pfam" id="PF00144">
    <property type="entry name" value="Beta-lactamase"/>
    <property type="match status" value="1"/>
</dbReference>
<name>A0A382XRP6_9ZZZZ</name>
<dbReference type="InterPro" id="IPR012338">
    <property type="entry name" value="Beta-lactam/transpept-like"/>
</dbReference>
<protein>
    <recommendedName>
        <fullName evidence="1">Beta-lactamase-related domain-containing protein</fullName>
    </recommendedName>
</protein>
<evidence type="ECO:0000259" key="1">
    <source>
        <dbReference type="Pfam" id="PF00144"/>
    </source>
</evidence>
<dbReference type="SUPFAM" id="SSF56601">
    <property type="entry name" value="beta-lactamase/transpeptidase-like"/>
    <property type="match status" value="1"/>
</dbReference>
<dbReference type="InterPro" id="IPR050789">
    <property type="entry name" value="Diverse_Enzym_Activities"/>
</dbReference>
<gene>
    <name evidence="2" type="ORF">METZ01_LOCUS425975</name>
</gene>
<dbReference type="EMBL" id="UINC01169534">
    <property type="protein sequence ID" value="SVD73121.1"/>
    <property type="molecule type" value="Genomic_DNA"/>
</dbReference>
<accession>A0A382XRP6</accession>
<dbReference type="PANTHER" id="PTHR43283:SF3">
    <property type="entry name" value="BETA-LACTAMASE FAMILY PROTEIN (AFU_ORTHOLOGUE AFUA_5G07500)"/>
    <property type="match status" value="1"/>
</dbReference>
<dbReference type="InterPro" id="IPR001466">
    <property type="entry name" value="Beta-lactam-related"/>
</dbReference>
<evidence type="ECO:0000313" key="2">
    <source>
        <dbReference type="EMBL" id="SVD73121.1"/>
    </source>
</evidence>